<evidence type="ECO:0008006" key="4">
    <source>
        <dbReference type="Google" id="ProtNLM"/>
    </source>
</evidence>
<accession>A0A0R1LMA5</accession>
<dbReference type="AlphaFoldDB" id="A0A0R1LMA5"/>
<dbReference type="Proteomes" id="UP000051955">
    <property type="component" value="Unassembled WGS sequence"/>
</dbReference>
<dbReference type="PATRIC" id="fig|1423715.3.peg.1707"/>
<dbReference type="Gene3D" id="3.40.1620.10">
    <property type="entry name" value="YefM-like domain"/>
    <property type="match status" value="1"/>
</dbReference>
<protein>
    <recommendedName>
        <fullName evidence="4">Antitoxin</fullName>
    </recommendedName>
</protein>
<dbReference type="EMBL" id="AZDV01000001">
    <property type="protein sequence ID" value="KRK96736.1"/>
    <property type="molecule type" value="Genomic_DNA"/>
</dbReference>
<name>A0A0R1LMA5_9LACO</name>
<gene>
    <name evidence="2" type="ORF">FD25_GL001661</name>
</gene>
<evidence type="ECO:0000313" key="2">
    <source>
        <dbReference type="EMBL" id="KRK96736.1"/>
    </source>
</evidence>
<evidence type="ECO:0000313" key="3">
    <source>
        <dbReference type="Proteomes" id="UP000051955"/>
    </source>
</evidence>
<organism evidence="2 3">
    <name type="scientific">Levilactobacillus acidifarinae DSM 19394 = JCM 15949</name>
    <dbReference type="NCBI Taxonomy" id="1423715"/>
    <lineage>
        <taxon>Bacteria</taxon>
        <taxon>Bacillati</taxon>
        <taxon>Bacillota</taxon>
        <taxon>Bacilli</taxon>
        <taxon>Lactobacillales</taxon>
        <taxon>Lactobacillaceae</taxon>
        <taxon>Levilactobacillus</taxon>
    </lineage>
</organism>
<reference evidence="2 3" key="1">
    <citation type="journal article" date="2015" name="Genome Announc.">
        <title>Expanding the biotechnology potential of lactobacilli through comparative genomics of 213 strains and associated genera.</title>
        <authorList>
            <person name="Sun Z."/>
            <person name="Harris H.M."/>
            <person name="McCann A."/>
            <person name="Guo C."/>
            <person name="Argimon S."/>
            <person name="Zhang W."/>
            <person name="Yang X."/>
            <person name="Jeffery I.B."/>
            <person name="Cooney J.C."/>
            <person name="Kagawa T.F."/>
            <person name="Liu W."/>
            <person name="Song Y."/>
            <person name="Salvetti E."/>
            <person name="Wrobel A."/>
            <person name="Rasinkangas P."/>
            <person name="Parkhill J."/>
            <person name="Rea M.C."/>
            <person name="O'Sullivan O."/>
            <person name="Ritari J."/>
            <person name="Douillard F.P."/>
            <person name="Paul Ross R."/>
            <person name="Yang R."/>
            <person name="Briner A.E."/>
            <person name="Felis G.E."/>
            <person name="de Vos W.M."/>
            <person name="Barrangou R."/>
            <person name="Klaenhammer T.R."/>
            <person name="Caufield P.W."/>
            <person name="Cui Y."/>
            <person name="Zhang H."/>
            <person name="O'Toole P.W."/>
        </authorList>
    </citation>
    <scope>NUCLEOTIDE SEQUENCE [LARGE SCALE GENOMIC DNA]</scope>
    <source>
        <strain evidence="2 3">DSM 19394</strain>
    </source>
</reference>
<sequence>MEHITDTELQRKVCHYLNGVTDRRKPLTVTAKNGDEVVIISEANYRNLRANQLVLGDPAHQAWIQESMRQVRELDAQQTSLPRALDETK</sequence>
<dbReference type="SUPFAM" id="SSF143120">
    <property type="entry name" value="YefM-like"/>
    <property type="match status" value="1"/>
</dbReference>
<proteinExistence type="inferred from homology"/>
<comment type="similarity">
    <text evidence="1">Belongs to the phD/YefM antitoxin family.</text>
</comment>
<dbReference type="NCBIfam" id="TIGR01552">
    <property type="entry name" value="phd_fam"/>
    <property type="match status" value="1"/>
</dbReference>
<dbReference type="STRING" id="1423715.FD25_GL001661"/>
<dbReference type="InterPro" id="IPR036165">
    <property type="entry name" value="YefM-like_sf"/>
</dbReference>
<dbReference type="OrthoDB" id="2318117at2"/>
<evidence type="ECO:0000256" key="1">
    <source>
        <dbReference type="ARBA" id="ARBA00009981"/>
    </source>
</evidence>
<keyword evidence="3" id="KW-1185">Reference proteome</keyword>
<comment type="caution">
    <text evidence="2">The sequence shown here is derived from an EMBL/GenBank/DDBJ whole genome shotgun (WGS) entry which is preliminary data.</text>
</comment>
<dbReference type="RefSeq" id="WP_057800555.1">
    <property type="nucleotide sequence ID" value="NZ_AZDV01000001.1"/>
</dbReference>